<evidence type="ECO:0000256" key="1">
    <source>
        <dbReference type="SAM" id="Coils"/>
    </source>
</evidence>
<keyword evidence="3" id="KW-1185">Reference proteome</keyword>
<reference evidence="2 3" key="1">
    <citation type="journal article" date="2018" name="Nat. Ecol. Evol.">
        <title>Pezizomycetes genomes reveal the molecular basis of ectomycorrhizal truffle lifestyle.</title>
        <authorList>
            <person name="Murat C."/>
            <person name="Payen T."/>
            <person name="Noel B."/>
            <person name="Kuo A."/>
            <person name="Morin E."/>
            <person name="Chen J."/>
            <person name="Kohler A."/>
            <person name="Krizsan K."/>
            <person name="Balestrini R."/>
            <person name="Da Silva C."/>
            <person name="Montanini B."/>
            <person name="Hainaut M."/>
            <person name="Levati E."/>
            <person name="Barry K.W."/>
            <person name="Belfiori B."/>
            <person name="Cichocki N."/>
            <person name="Clum A."/>
            <person name="Dockter R.B."/>
            <person name="Fauchery L."/>
            <person name="Guy J."/>
            <person name="Iotti M."/>
            <person name="Le Tacon F."/>
            <person name="Lindquist E.A."/>
            <person name="Lipzen A."/>
            <person name="Malagnac F."/>
            <person name="Mello A."/>
            <person name="Molinier V."/>
            <person name="Miyauchi S."/>
            <person name="Poulain J."/>
            <person name="Riccioni C."/>
            <person name="Rubini A."/>
            <person name="Sitrit Y."/>
            <person name="Splivallo R."/>
            <person name="Traeger S."/>
            <person name="Wang M."/>
            <person name="Zifcakova L."/>
            <person name="Wipf D."/>
            <person name="Zambonelli A."/>
            <person name="Paolocci F."/>
            <person name="Nowrousian M."/>
            <person name="Ottonello S."/>
            <person name="Baldrian P."/>
            <person name="Spatafora J.W."/>
            <person name="Henrissat B."/>
            <person name="Nagy L.G."/>
            <person name="Aury J.M."/>
            <person name="Wincker P."/>
            <person name="Grigoriev I.V."/>
            <person name="Bonfante P."/>
            <person name="Martin F.M."/>
        </authorList>
    </citation>
    <scope>NUCLEOTIDE SEQUENCE [LARGE SCALE GENOMIC DNA]</scope>
    <source>
        <strain evidence="2 3">RN42</strain>
    </source>
</reference>
<feature type="coiled-coil region" evidence="1">
    <location>
        <begin position="201"/>
        <end position="268"/>
    </location>
</feature>
<keyword evidence="1" id="KW-0175">Coiled coil</keyword>
<gene>
    <name evidence="2" type="ORF">BJ508DRAFT_415830</name>
</gene>
<proteinExistence type="predicted"/>
<organism evidence="2 3">
    <name type="scientific">Ascobolus immersus RN42</name>
    <dbReference type="NCBI Taxonomy" id="1160509"/>
    <lineage>
        <taxon>Eukaryota</taxon>
        <taxon>Fungi</taxon>
        <taxon>Dikarya</taxon>
        <taxon>Ascomycota</taxon>
        <taxon>Pezizomycotina</taxon>
        <taxon>Pezizomycetes</taxon>
        <taxon>Pezizales</taxon>
        <taxon>Ascobolaceae</taxon>
        <taxon>Ascobolus</taxon>
    </lineage>
</organism>
<dbReference type="PROSITE" id="PS51257">
    <property type="entry name" value="PROKAR_LIPOPROTEIN"/>
    <property type="match status" value="1"/>
</dbReference>
<evidence type="ECO:0000313" key="3">
    <source>
        <dbReference type="Proteomes" id="UP000275078"/>
    </source>
</evidence>
<protein>
    <submittedName>
        <fullName evidence="2">Uncharacterized protein</fullName>
    </submittedName>
</protein>
<dbReference type="Proteomes" id="UP000275078">
    <property type="component" value="Unassembled WGS sequence"/>
</dbReference>
<name>A0A3N4I0R0_ASCIM</name>
<accession>A0A3N4I0R0</accession>
<dbReference type="EMBL" id="ML119696">
    <property type="protein sequence ID" value="RPA79683.1"/>
    <property type="molecule type" value="Genomic_DNA"/>
</dbReference>
<dbReference type="AlphaFoldDB" id="A0A3N4I0R0"/>
<sequence>MAALPRLSVRALRTSRNLRIASTYSATSSACSPPSITPRQPSTTPLRVLTRSYHASPPSKIFGLFKSKTPEEIANDAVAAKIAESMHILFFAAATHLNLRQSHGVRLLETLVDTTIHNYATALRKTNFDFTDVEAFQQRLENAKEIILRIAKIRSMLDLIPTKNVAPPFELVGLEPVSAYIEQYVAPFVMDNKGRFGEAKAKELMKKLELLSGQFKKANEAEDALTEEFVSEGKKLMEQLEKEGRMNIEELEKEWEVLLKEFEDHCKEVYMDEQWLDKPLQDLTMYLVMSFPDYFQGKRLVVEEGYENKPMRKEDVLYSSGSPKLRAARRKQIDVLVGNQIEVVRKLYEKSLAEKEEKQ</sequence>
<evidence type="ECO:0000313" key="2">
    <source>
        <dbReference type="EMBL" id="RPA79683.1"/>
    </source>
</evidence>